<evidence type="ECO:0000313" key="2">
    <source>
        <dbReference type="EMBL" id="CCJ32938.1"/>
    </source>
</evidence>
<dbReference type="STRING" id="857293.CAAU_0854"/>
<comment type="caution">
    <text evidence="2">The sequence shown here is derived from an EMBL/GenBank/DDBJ whole genome shotgun (WGS) entry which is preliminary data.</text>
</comment>
<keyword evidence="3" id="KW-1185">Reference proteome</keyword>
<dbReference type="Proteomes" id="UP000007652">
    <property type="component" value="Unassembled WGS sequence"/>
</dbReference>
<dbReference type="AlphaFoldDB" id="I7KTA7"/>
<reference evidence="2 3" key="1">
    <citation type="journal article" date="2011" name="J. Bacteriol.">
        <title>Draft genome sequence of Caloramator australicus strain RC3T, a thermoanaerobe from the Great Artesian Basin of Australia.</title>
        <authorList>
            <person name="Ogg C.D."/>
            <person name="Patel B.K.C."/>
        </authorList>
    </citation>
    <scope>NUCLEOTIDE SEQUENCE [LARGE SCALE GENOMIC DNA]</scope>
    <source>
        <strain evidence="2 3">RC3</strain>
    </source>
</reference>
<dbReference type="EMBL" id="CAKP01000038">
    <property type="protein sequence ID" value="CCJ32938.1"/>
    <property type="molecule type" value="Genomic_DNA"/>
</dbReference>
<feature type="signal peptide" evidence="1">
    <location>
        <begin position="1"/>
        <end position="24"/>
    </location>
</feature>
<accession>I7KTA7</accession>
<feature type="chain" id="PRO_5003711841" evidence="1">
    <location>
        <begin position="25"/>
        <end position="75"/>
    </location>
</feature>
<proteinExistence type="predicted"/>
<gene>
    <name evidence="2" type="ORF">CAAU_0854</name>
</gene>
<name>I7KTA7_9CLOT</name>
<evidence type="ECO:0000256" key="1">
    <source>
        <dbReference type="SAM" id="SignalP"/>
    </source>
</evidence>
<evidence type="ECO:0000313" key="3">
    <source>
        <dbReference type="Proteomes" id="UP000007652"/>
    </source>
</evidence>
<protein>
    <submittedName>
        <fullName evidence="2">Uncharacterized protein</fullName>
    </submittedName>
</protein>
<sequence>MKCFSKCFIIILLISFCLSNLVYAESNNKYVKNQDNSILICNAENLKMITPEEYFKIIANARNISVTEAEKLQKK</sequence>
<organism evidence="2 3">
    <name type="scientific">Caloramator australicus RC3</name>
    <dbReference type="NCBI Taxonomy" id="857293"/>
    <lineage>
        <taxon>Bacteria</taxon>
        <taxon>Bacillati</taxon>
        <taxon>Bacillota</taxon>
        <taxon>Clostridia</taxon>
        <taxon>Eubacteriales</taxon>
        <taxon>Clostridiaceae</taxon>
        <taxon>Caloramator</taxon>
    </lineage>
</organism>
<dbReference type="RefSeq" id="WP_008908213.1">
    <property type="nucleotide sequence ID" value="NZ_CAKP01000038.1"/>
</dbReference>
<keyword evidence="1" id="KW-0732">Signal</keyword>